<evidence type="ECO:0000256" key="1">
    <source>
        <dbReference type="SAM" id="MobiDB-lite"/>
    </source>
</evidence>
<dbReference type="Proteomes" id="UP000006242">
    <property type="component" value="Unassembled WGS sequence"/>
</dbReference>
<dbReference type="EMBL" id="AFNV02000014">
    <property type="protein sequence ID" value="ERJ18918.1"/>
    <property type="molecule type" value="Genomic_DNA"/>
</dbReference>
<evidence type="ECO:0000313" key="3">
    <source>
        <dbReference type="Proteomes" id="UP000006242"/>
    </source>
</evidence>
<feature type="region of interest" description="Disordered" evidence="1">
    <location>
        <begin position="92"/>
        <end position="117"/>
    </location>
</feature>
<dbReference type="EC" id="6.1.1.19" evidence="2"/>
<dbReference type="AlphaFoldDB" id="U2FXH7"/>
<gene>
    <name evidence="2" type="ORF">SSPSH_002211</name>
</gene>
<reference evidence="2 3" key="1">
    <citation type="journal article" date="2011" name="J. Bacteriol.">
        <title>Genome sequence of Salinisphaera shabanensis, a gammaproteobacterium from the harsh, variable environment of the brine-seawater interface of the Shaban Deep in the Red Sea.</title>
        <authorList>
            <person name="Antunes A."/>
            <person name="Alam I."/>
            <person name="Bajic V.B."/>
            <person name="Stingl U."/>
        </authorList>
    </citation>
    <scope>NUCLEOTIDE SEQUENCE [LARGE SCALE GENOMIC DNA]</scope>
    <source>
        <strain evidence="2 3">E1L3A</strain>
    </source>
</reference>
<accession>U2FXH7</accession>
<reference evidence="2 3" key="2">
    <citation type="journal article" date="2013" name="PLoS ONE">
        <title>INDIGO - INtegrated Data Warehouse of MIcrobial GenOmes with Examples from the Red Sea Extremophiles.</title>
        <authorList>
            <person name="Alam I."/>
            <person name="Antunes A."/>
            <person name="Kamau A.A."/>
            <person name="Ba Alawi W."/>
            <person name="Kalkatawi M."/>
            <person name="Stingl U."/>
            <person name="Bajic V.B."/>
        </authorList>
    </citation>
    <scope>NUCLEOTIDE SEQUENCE [LARGE SCALE GENOMIC DNA]</scope>
    <source>
        <strain evidence="2 3">E1L3A</strain>
    </source>
</reference>
<feature type="region of interest" description="Disordered" evidence="1">
    <location>
        <begin position="34"/>
        <end position="57"/>
    </location>
</feature>
<protein>
    <submittedName>
        <fullName evidence="2">Arginyl-tRNA synthetase protein</fullName>
        <ecNumber evidence="2">6.1.1.19</ecNumber>
    </submittedName>
</protein>
<sequence length="117" mass="13377">MVDFIDDHRRVYGVEPICRIVPIAPSTYYDAKTQQADATRRSVRAQRDTAVSEATQDPSRPMPLIRLCLSALALQHERLVGQLLEFTIQERQANERRDHQRDGEAIAVKDRAQVHAQ</sequence>
<evidence type="ECO:0000313" key="2">
    <source>
        <dbReference type="EMBL" id="ERJ18918.1"/>
    </source>
</evidence>
<organism evidence="2 3">
    <name type="scientific">Salinisphaera shabanensis E1L3A</name>
    <dbReference type="NCBI Taxonomy" id="1033802"/>
    <lineage>
        <taxon>Bacteria</taxon>
        <taxon>Pseudomonadati</taxon>
        <taxon>Pseudomonadota</taxon>
        <taxon>Gammaproteobacteria</taxon>
        <taxon>Salinisphaerales</taxon>
        <taxon>Salinisphaeraceae</taxon>
        <taxon>Salinisphaera</taxon>
    </lineage>
</organism>
<dbReference type="GO" id="GO:0004814">
    <property type="term" value="F:arginine-tRNA ligase activity"/>
    <property type="evidence" value="ECO:0007669"/>
    <property type="project" value="UniProtKB-EC"/>
</dbReference>
<proteinExistence type="predicted"/>
<keyword evidence="3" id="KW-1185">Reference proteome</keyword>
<name>U2FXH7_9GAMM</name>
<comment type="caution">
    <text evidence="2">The sequence shown here is derived from an EMBL/GenBank/DDBJ whole genome shotgun (WGS) entry which is preliminary data.</text>
</comment>
<keyword evidence="2" id="KW-0436">Ligase</keyword>
<dbReference type="eggNOG" id="COG2801">
    <property type="taxonomic scope" value="Bacteria"/>
</dbReference>